<gene>
    <name evidence="1" type="ORF">SR41_16935</name>
</gene>
<evidence type="ECO:0000313" key="2">
    <source>
        <dbReference type="Proteomes" id="UP000033203"/>
    </source>
</evidence>
<reference evidence="1 2" key="1">
    <citation type="submission" date="2015-01" db="EMBL/GenBank/DDBJ databases">
        <title>Genome of Sphingomonas taxi strain 30a.</title>
        <authorList>
            <person name="Eevers N."/>
            <person name="Van Hamme J."/>
            <person name="Bottos E."/>
            <person name="Weyens N."/>
            <person name="Vangronsveld J."/>
        </authorList>
    </citation>
    <scope>NUCLEOTIDE SEQUENCE [LARGE SCALE GENOMIC DNA]</scope>
    <source>
        <strain evidence="1 2">30a</strain>
    </source>
</reference>
<sequence length="110" mass="12268">MRNEPAPETIVEIDGIAYRWIGRLDGRTHLENVATGSHGVARDFDGVPSLPTDDTFEELAACGRLVIRPAVTNERERRLAMTARTIMVRATASNVMPWDRARPTAVLQIR</sequence>
<dbReference type="PATRIC" id="fig|1549858.7.peg.3589"/>
<organism evidence="1 2">
    <name type="scientific">Sphingomonas melonis</name>
    <dbReference type="NCBI Taxonomy" id="152682"/>
    <lineage>
        <taxon>Bacteria</taxon>
        <taxon>Pseudomonadati</taxon>
        <taxon>Pseudomonadota</taxon>
        <taxon>Alphaproteobacteria</taxon>
        <taxon>Sphingomonadales</taxon>
        <taxon>Sphingomonadaceae</taxon>
        <taxon>Sphingomonas</taxon>
    </lineage>
</organism>
<dbReference type="Proteomes" id="UP000033203">
    <property type="component" value="Unassembled WGS sequence"/>
</dbReference>
<protein>
    <submittedName>
        <fullName evidence="1">Uncharacterized protein</fullName>
    </submittedName>
</protein>
<proteinExistence type="predicted"/>
<accession>A0A0D1JXV6</accession>
<comment type="caution">
    <text evidence="1">The sequence shown here is derived from an EMBL/GenBank/DDBJ whole genome shotgun (WGS) entry which is preliminary data.</text>
</comment>
<evidence type="ECO:0000313" key="1">
    <source>
        <dbReference type="EMBL" id="KIU26038.1"/>
    </source>
</evidence>
<dbReference type="EMBL" id="JXTP01000090">
    <property type="protein sequence ID" value="KIU26038.1"/>
    <property type="molecule type" value="Genomic_DNA"/>
</dbReference>
<name>A0A0D1JXV6_9SPHN</name>
<dbReference type="AlphaFoldDB" id="A0A0D1JXV6"/>